<feature type="transmembrane region" description="Helical" evidence="6">
    <location>
        <begin position="758"/>
        <end position="783"/>
    </location>
</feature>
<keyword evidence="8" id="KW-1185">Reference proteome</keyword>
<feature type="transmembrane region" description="Helical" evidence="6">
    <location>
        <begin position="378"/>
        <end position="396"/>
    </location>
</feature>
<dbReference type="GO" id="GO:0016020">
    <property type="term" value="C:membrane"/>
    <property type="evidence" value="ECO:0007669"/>
    <property type="project" value="UniProtKB-SubCell"/>
</dbReference>
<feature type="transmembrane region" description="Helical" evidence="6">
    <location>
        <begin position="973"/>
        <end position="998"/>
    </location>
</feature>
<dbReference type="Gramene" id="OPUNC04G14840.2">
    <property type="protein sequence ID" value="OPUNC04G14840.2"/>
    <property type="gene ID" value="OPUNC04G14840"/>
</dbReference>
<accession>A0A0E0KS74</accession>
<feature type="transmembrane region" description="Helical" evidence="6">
    <location>
        <begin position="884"/>
        <end position="907"/>
    </location>
</feature>
<comment type="subcellular location">
    <subcellularLocation>
        <location evidence="1">Membrane</location>
        <topology evidence="1">Multi-pass membrane protein</topology>
    </subcellularLocation>
</comment>
<feature type="transmembrane region" description="Helical" evidence="6">
    <location>
        <begin position="857"/>
        <end position="878"/>
    </location>
</feature>
<feature type="transmembrane region" description="Helical" evidence="6">
    <location>
        <begin position="1125"/>
        <end position="1145"/>
    </location>
</feature>
<dbReference type="GO" id="GO:0022857">
    <property type="term" value="F:transmembrane transporter activity"/>
    <property type="evidence" value="ECO:0007669"/>
    <property type="project" value="InterPro"/>
</dbReference>
<feature type="transmembrane region" description="Helical" evidence="6">
    <location>
        <begin position="416"/>
        <end position="437"/>
    </location>
</feature>
<feature type="transmembrane region" description="Helical" evidence="6">
    <location>
        <begin position="1060"/>
        <end position="1078"/>
    </location>
</feature>
<evidence type="ECO:0000256" key="1">
    <source>
        <dbReference type="ARBA" id="ARBA00004141"/>
    </source>
</evidence>
<protein>
    <submittedName>
        <fullName evidence="7">Uncharacterized protein</fullName>
    </submittedName>
</protein>
<feature type="transmembrane region" description="Helical" evidence="6">
    <location>
        <begin position="1577"/>
        <end position="1599"/>
    </location>
</feature>
<reference evidence="7" key="2">
    <citation type="submission" date="2018-05" db="EMBL/GenBank/DDBJ databases">
        <title>OpunRS2 (Oryza punctata Reference Sequence Version 2).</title>
        <authorList>
            <person name="Zhang J."/>
            <person name="Kudrna D."/>
            <person name="Lee S."/>
            <person name="Talag J."/>
            <person name="Welchert J."/>
            <person name="Wing R.A."/>
        </authorList>
    </citation>
    <scope>NUCLEOTIDE SEQUENCE [LARGE SCALE GENOMIC DNA]</scope>
</reference>
<feature type="transmembrane region" description="Helical" evidence="6">
    <location>
        <begin position="42"/>
        <end position="62"/>
    </location>
</feature>
<dbReference type="OMA" id="ERCMEES"/>
<evidence type="ECO:0000313" key="8">
    <source>
        <dbReference type="Proteomes" id="UP000026962"/>
    </source>
</evidence>
<keyword evidence="3 6" id="KW-0812">Transmembrane</keyword>
<evidence type="ECO:0000256" key="2">
    <source>
        <dbReference type="ARBA" id="ARBA00005982"/>
    </source>
</evidence>
<feature type="transmembrane region" description="Helical" evidence="6">
    <location>
        <begin position="82"/>
        <end position="100"/>
    </location>
</feature>
<dbReference type="FunFam" id="1.20.1250.20:FF:000331">
    <property type="entry name" value="Protein NRT1/ PTR FAMILY 4.2"/>
    <property type="match status" value="2"/>
</dbReference>
<feature type="transmembrane region" description="Helical" evidence="6">
    <location>
        <begin position="1624"/>
        <end position="1644"/>
    </location>
</feature>
<sequence>MAVGSFVDWRGNPIDRKLMADGSFVDWRGNPIDRKVHGGVRAAWFMFFLSVVTNMVNIPNMLNLVTYLNGTMHMGVSSSSTTVTNFFGATSGFALLGAFLSDSYITRSRTILLFGPLEFLGVGLLALQAYLPSLHPPACNTEAELSNCEEVHGLNNVILHVGLYIWAFSEGCIRACTPSLGADQFDHEDPSESRQQSSFFNWFTFGISLGGFIGLILIVWLENYKGWDIGFGVCALLILLGLLVVAAGLPFYRNQVPEGSPLTRMLQVLVVAFKNRKYELPEKLEEAQESRNGLDSIEVPCQTNFLKFLDKASINHGEDGTWSVCSTMKVEETKIVLRMLPLFISSMVGYISNPLLLTFTVQQGSMTNTRLGKIHISPATLFVIPITFQMLMLAIYDRFLVPFMRKRTGYACGITHLQRVGLGFASMIVASVVAAVVERKRKEAAVQMSLFWLTPQFFLLGVSDVTSFVGLLEFFNSEAPRGMKSIGTALFWCELGLASWMGTFLVELVNKATRHGHHGGWLEGTSLNNSHLDLFYWVIAVIGLLGFLNYLYWAKKYVYQHNPRMDSNVVCRSDGFPWQILVALRSCPNSANFSLVAYFHRTLHLDIVTSSSVITYLVGAVSFFDVLMNILSNAYIKPTTVIFMFGPFVVLGYLLLALQAHLPSLHPPFCEINKDPSKCEPAQGWNLTLLYLSLLMFAIGEGCMRACVPALGEDQFSNDDPQESHLRSNLLSWFQFANSLGALVGLVFLVWIEKNLGWDIGFLFCALIVIVGLLIAASGLPFYGMRKLNGSPLTRILQVLVTSSKKRQAAVVDVIELQEISTSDYIDEDGEDKSDSKNICSTRVDEKTEAITRMLPIFISCIFAYLPFTLLMILTIQVGSTMDAGIGMIQIPSASLIAIPIAFHMLMQPRILIPLLRRFTGHTSGITPLQHVGVASACGIVAACIAMLVEAKRLMIVEQQGLTLVADAVPMSVFWLVMQFFLLSIMDIAYIGGLVEFIKSEAPDPKTKHIAPAVQSLLAGIAAWSGCAFVQLINRVTRHGDNGRGWLDGTNFIRTRLDRFFLLLATFELVAFINYAFWARRYANKKRAVIKREILELIRRTMAVGGFVDWRGNPINRKVHGGVRAAWFVYFLTVVTSTVNVPNMLNMVTYLHGTMHMGISSSSTTVTNVLGATSGFALLGAFLSDSYITRARTILLFGPLEFLGYGLLALQAYLPSLRPPPCNAEAEVSSCKEVHGRNAFLLYAALYISAFGDGFMRACMPPLGADQFDHEDPSESRQQSSFFNWYTFGISFGGFIGLILIVWLENSKGWDVGFGVCTLLILLGLLVVAAGLPLYRNHVPEGSPLTRILQVLVVAFKNRKLQLPEKLEEAQEQRITEQGFTEVTEVPSQTNSSLKFLDKACINGGIDGPWSVCSAKNVEETKAVLRVLPVFISSLIGYMSNPLLFTFTVQQGGMTNTRLGRIHVSPATLFIIPSAFQMALLPVYDRFLVPLLRQRTGYASGVTHLQRVGAGFAAVILASAIAAVVERKRKADVAAGQMSLFWLAPQFFLLGVSDVTSFPGLLEFFSSEAPRGMKSIASALFWCELGLSSWLATLLVQVVNRATRRRGGGGWLEGATLNSSRLDLFYWVVAAVGLLGFVNYLYWASRYKYRQDPRVVVDVEPSADHDSP</sequence>
<feature type="transmembrane region" description="Helical" evidence="6">
    <location>
        <begin position="730"/>
        <end position="752"/>
    </location>
</feature>
<feature type="transmembrane region" description="Helical" evidence="6">
    <location>
        <begin position="1423"/>
        <end position="1444"/>
    </location>
</feature>
<dbReference type="PANTHER" id="PTHR11654">
    <property type="entry name" value="OLIGOPEPTIDE TRANSPORTER-RELATED"/>
    <property type="match status" value="1"/>
</dbReference>
<feature type="transmembrane region" description="Helical" evidence="6">
    <location>
        <begin position="928"/>
        <end position="949"/>
    </location>
</feature>
<feature type="transmembrane region" description="Helical" evidence="6">
    <location>
        <begin position="335"/>
        <end position="357"/>
    </location>
</feature>
<dbReference type="Gene3D" id="1.20.1250.20">
    <property type="entry name" value="MFS general substrate transporter like domains"/>
    <property type="match status" value="3"/>
</dbReference>
<comment type="similarity">
    <text evidence="2">Belongs to the major facilitator superfamily. Proton-dependent oligopeptide transporter (POT/PTR) (TC 2.A.17) family.</text>
</comment>
<evidence type="ECO:0000313" key="7">
    <source>
        <dbReference type="EnsemblPlants" id="OPUNC04G14840.2"/>
    </source>
</evidence>
<dbReference type="Proteomes" id="UP000026962">
    <property type="component" value="Chromosome 4"/>
</dbReference>
<feature type="transmembrane region" description="Helical" evidence="6">
    <location>
        <begin position="1165"/>
        <end position="1183"/>
    </location>
</feature>
<organism evidence="7">
    <name type="scientific">Oryza punctata</name>
    <name type="common">Red rice</name>
    <dbReference type="NCBI Taxonomy" id="4537"/>
    <lineage>
        <taxon>Eukaryota</taxon>
        <taxon>Viridiplantae</taxon>
        <taxon>Streptophyta</taxon>
        <taxon>Embryophyta</taxon>
        <taxon>Tracheophyta</taxon>
        <taxon>Spermatophyta</taxon>
        <taxon>Magnoliopsida</taxon>
        <taxon>Liliopsida</taxon>
        <taxon>Poales</taxon>
        <taxon>Poaceae</taxon>
        <taxon>BOP clade</taxon>
        <taxon>Oryzoideae</taxon>
        <taxon>Oryzeae</taxon>
        <taxon>Oryzinae</taxon>
        <taxon>Oryza</taxon>
    </lineage>
</organism>
<feature type="transmembrane region" description="Helical" evidence="6">
    <location>
        <begin position="607"/>
        <end position="628"/>
    </location>
</feature>
<feature type="transmembrane region" description="Helical" evidence="6">
    <location>
        <begin position="1283"/>
        <end position="1304"/>
    </location>
</feature>
<dbReference type="HOGENOM" id="CLU_002871_4_0_1"/>
<evidence type="ECO:0000256" key="4">
    <source>
        <dbReference type="ARBA" id="ARBA00022989"/>
    </source>
</evidence>
<feature type="transmembrane region" description="Helical" evidence="6">
    <location>
        <begin position="1010"/>
        <end position="1033"/>
    </location>
</feature>
<proteinExistence type="inferred from homology"/>
<feature type="transmembrane region" description="Helical" evidence="6">
    <location>
        <begin position="682"/>
        <end position="699"/>
    </location>
</feature>
<keyword evidence="5 6" id="KW-0472">Membrane</keyword>
<feature type="transmembrane region" description="Helical" evidence="6">
    <location>
        <begin position="1234"/>
        <end position="1252"/>
    </location>
</feature>
<feature type="transmembrane region" description="Helical" evidence="6">
    <location>
        <begin position="489"/>
        <end position="509"/>
    </location>
</feature>
<feature type="transmembrane region" description="Helical" evidence="6">
    <location>
        <begin position="199"/>
        <end position="221"/>
    </location>
</feature>
<evidence type="ECO:0000256" key="3">
    <source>
        <dbReference type="ARBA" id="ARBA00022692"/>
    </source>
</evidence>
<feature type="transmembrane region" description="Helical" evidence="6">
    <location>
        <begin position="449"/>
        <end position="469"/>
    </location>
</feature>
<dbReference type="SUPFAM" id="SSF103473">
    <property type="entry name" value="MFS general substrate transporter"/>
    <property type="match status" value="3"/>
</dbReference>
<dbReference type="Pfam" id="PF00854">
    <property type="entry name" value="PTR2"/>
    <property type="match status" value="3"/>
</dbReference>
<feature type="transmembrane region" description="Helical" evidence="6">
    <location>
        <begin position="1505"/>
        <end position="1525"/>
    </location>
</feature>
<dbReference type="FunFam" id="1.20.1250.20:FF:001478">
    <property type="entry name" value="Protein NRT1/ PTR FAMILY 4.2"/>
    <property type="match status" value="1"/>
</dbReference>
<feature type="transmembrane region" description="Helical" evidence="6">
    <location>
        <begin position="1310"/>
        <end position="1335"/>
    </location>
</feature>
<feature type="transmembrane region" description="Helical" evidence="6">
    <location>
        <begin position="534"/>
        <end position="553"/>
    </location>
</feature>
<dbReference type="eggNOG" id="KOG1237">
    <property type="taxonomic scope" value="Eukaryota"/>
</dbReference>
<name>A0A0E0KS74_ORYPU</name>
<dbReference type="EnsemblPlants" id="OPUNC04G14840.2">
    <property type="protein sequence ID" value="OPUNC04G14840.2"/>
    <property type="gene ID" value="OPUNC04G14840"/>
</dbReference>
<feature type="transmembrane region" description="Helical" evidence="6">
    <location>
        <begin position="1545"/>
        <end position="1565"/>
    </location>
</feature>
<evidence type="ECO:0000256" key="6">
    <source>
        <dbReference type="SAM" id="Phobius"/>
    </source>
</evidence>
<feature type="transmembrane region" description="Helical" evidence="6">
    <location>
        <begin position="233"/>
        <end position="252"/>
    </location>
</feature>
<feature type="transmembrane region" description="Helical" evidence="6">
    <location>
        <begin position="112"/>
        <end position="131"/>
    </location>
</feature>
<dbReference type="InterPro" id="IPR000109">
    <property type="entry name" value="POT_fam"/>
</dbReference>
<reference evidence="7" key="1">
    <citation type="submission" date="2015-04" db="UniProtKB">
        <authorList>
            <consortium name="EnsemblPlants"/>
        </authorList>
    </citation>
    <scope>IDENTIFICATION</scope>
</reference>
<keyword evidence="4 6" id="KW-1133">Transmembrane helix</keyword>
<dbReference type="InterPro" id="IPR036259">
    <property type="entry name" value="MFS_trans_sf"/>
</dbReference>
<feature type="transmembrane region" description="Helical" evidence="6">
    <location>
        <begin position="1464"/>
        <end position="1484"/>
    </location>
</feature>
<feature type="transmembrane region" description="Helical" evidence="6">
    <location>
        <begin position="640"/>
        <end position="662"/>
    </location>
</feature>
<evidence type="ECO:0000256" key="5">
    <source>
        <dbReference type="ARBA" id="ARBA00023136"/>
    </source>
</evidence>